<feature type="chain" id="PRO_5035176698" description="GST N-terminal domain-containing protein" evidence="1">
    <location>
        <begin position="18"/>
        <end position="445"/>
    </location>
</feature>
<dbReference type="InterPro" id="IPR050983">
    <property type="entry name" value="GST_Omega/HSP26"/>
</dbReference>
<evidence type="ECO:0000259" key="2">
    <source>
        <dbReference type="Pfam" id="PF13409"/>
    </source>
</evidence>
<feature type="signal peptide" evidence="1">
    <location>
        <begin position="1"/>
        <end position="17"/>
    </location>
</feature>
<proteinExistence type="predicted"/>
<protein>
    <recommendedName>
        <fullName evidence="2">GST N-terminal domain-containing protein</fullName>
    </recommendedName>
</protein>
<accession>A0A8J2SG39</accession>
<keyword evidence="1" id="KW-0732">Signal</keyword>
<dbReference type="EMBL" id="CAKKNE010000001">
    <property type="protein sequence ID" value="CAH0367006.1"/>
    <property type="molecule type" value="Genomic_DNA"/>
</dbReference>
<feature type="domain" description="GST N-terminal" evidence="2">
    <location>
        <begin position="88"/>
        <end position="142"/>
    </location>
</feature>
<dbReference type="PANTHER" id="PTHR43968:SF6">
    <property type="entry name" value="GLUTATHIONE S-TRANSFERASE OMEGA"/>
    <property type="match status" value="1"/>
</dbReference>
<dbReference type="AlphaFoldDB" id="A0A8J2SG39"/>
<feature type="non-terminal residue" evidence="3">
    <location>
        <position position="1"/>
    </location>
</feature>
<dbReference type="Proteomes" id="UP000789595">
    <property type="component" value="Unassembled WGS sequence"/>
</dbReference>
<dbReference type="SUPFAM" id="SSF47616">
    <property type="entry name" value="GST C-terminal domain-like"/>
    <property type="match status" value="1"/>
</dbReference>
<dbReference type="InterPro" id="IPR036249">
    <property type="entry name" value="Thioredoxin-like_sf"/>
</dbReference>
<dbReference type="Pfam" id="PF13409">
    <property type="entry name" value="GST_N_2"/>
    <property type="match status" value="1"/>
</dbReference>
<dbReference type="GO" id="GO:0005737">
    <property type="term" value="C:cytoplasm"/>
    <property type="evidence" value="ECO:0007669"/>
    <property type="project" value="TreeGrafter"/>
</dbReference>
<evidence type="ECO:0000313" key="4">
    <source>
        <dbReference type="Proteomes" id="UP000789595"/>
    </source>
</evidence>
<dbReference type="PANTHER" id="PTHR43968">
    <property type="match status" value="1"/>
</dbReference>
<evidence type="ECO:0000256" key="1">
    <source>
        <dbReference type="SAM" id="SignalP"/>
    </source>
</evidence>
<dbReference type="InterPro" id="IPR036282">
    <property type="entry name" value="Glutathione-S-Trfase_C_sf"/>
</dbReference>
<evidence type="ECO:0000313" key="3">
    <source>
        <dbReference type="EMBL" id="CAH0367006.1"/>
    </source>
</evidence>
<organism evidence="3 4">
    <name type="scientific">Pelagomonas calceolata</name>
    <dbReference type="NCBI Taxonomy" id="35677"/>
    <lineage>
        <taxon>Eukaryota</taxon>
        <taxon>Sar</taxon>
        <taxon>Stramenopiles</taxon>
        <taxon>Ochrophyta</taxon>
        <taxon>Pelagophyceae</taxon>
        <taxon>Pelagomonadales</taxon>
        <taxon>Pelagomonadaceae</taxon>
        <taxon>Pelagomonas</taxon>
    </lineage>
</organism>
<dbReference type="Gene3D" id="1.20.1050.10">
    <property type="match status" value="1"/>
</dbReference>
<comment type="caution">
    <text evidence="3">The sequence shown here is derived from an EMBL/GenBank/DDBJ whole genome shotgun (WGS) entry which is preliminary data.</text>
</comment>
<gene>
    <name evidence="3" type="ORF">PECAL_1P35230</name>
</gene>
<dbReference type="Gene3D" id="3.40.30.10">
    <property type="entry name" value="Glutaredoxin"/>
    <property type="match status" value="1"/>
</dbReference>
<sequence>MLVLRLACVVASSAALAAKRARAGFAQPPPADDRRARRLARVWPAGAKVDAPAAPTWDELSQLCGDAVAARTAAADASVVFWRDAAHWCPYCQSFEIVLGERRIDHVVRCVPLRCYGEKPAEFVDVAGADATLPVLIVDGRVRFPSPEHPPVSFDYAFSAIERELATAYGVWLVDGRRRGIRERFHAALDALEATLSDGRHFFGGTRPSCEDATMAPTLERAAAVAAYFKGDATVAGGRVRSDDELAVRGIDAAPRHPLLQAWAERFAERGHWRRADWYTHAHSLPVQLGGQSFDSFEIRDLVDGAWILDDGLEDSTTRRRQAAALLARNTDAIARFAARGCRKPTKRERDRTTAPLADADVVDVPEAALPAIDALVRLVAARLLAEDDTTRASVDAAAATAARSVPVAPAHAAMAYLRDRVGVPRDADHPVAHELRCGLNWMCK</sequence>
<dbReference type="OrthoDB" id="4951845at2759"/>
<dbReference type="Pfam" id="PF13410">
    <property type="entry name" value="GST_C_2"/>
    <property type="match status" value="1"/>
</dbReference>
<keyword evidence="4" id="KW-1185">Reference proteome</keyword>
<dbReference type="InterPro" id="IPR004045">
    <property type="entry name" value="Glutathione_S-Trfase_N"/>
</dbReference>
<reference evidence="3" key="1">
    <citation type="submission" date="2021-11" db="EMBL/GenBank/DDBJ databases">
        <authorList>
            <consortium name="Genoscope - CEA"/>
            <person name="William W."/>
        </authorList>
    </citation>
    <scope>NUCLEOTIDE SEQUENCE</scope>
</reference>
<name>A0A8J2SG39_9STRA</name>
<dbReference type="SUPFAM" id="SSF52833">
    <property type="entry name" value="Thioredoxin-like"/>
    <property type="match status" value="1"/>
</dbReference>